<evidence type="ECO:0000313" key="5">
    <source>
        <dbReference type="EMBL" id="PTU72763.1"/>
    </source>
</evidence>
<dbReference type="Pfam" id="PF03573">
    <property type="entry name" value="OprD"/>
    <property type="match status" value="1"/>
</dbReference>
<dbReference type="Proteomes" id="UP000244064">
    <property type="component" value="Unassembled WGS sequence"/>
</dbReference>
<keyword evidence="6" id="KW-1185">Reference proteome</keyword>
<reference evidence="5 6" key="1">
    <citation type="submission" date="2018-04" db="EMBL/GenBank/DDBJ databases">
        <title>Pseudomonas sp. nov., isolated from mangrove soil.</title>
        <authorList>
            <person name="Chen C."/>
        </authorList>
    </citation>
    <scope>NUCLEOTIDE SEQUENCE [LARGE SCALE GENOMIC DNA]</scope>
    <source>
        <strain evidence="5 6">TC-11</strain>
    </source>
</reference>
<dbReference type="RefSeq" id="WP_108109265.1">
    <property type="nucleotide sequence ID" value="NZ_QASN01000022.1"/>
</dbReference>
<dbReference type="GO" id="GO:0016020">
    <property type="term" value="C:membrane"/>
    <property type="evidence" value="ECO:0007669"/>
    <property type="project" value="InterPro"/>
</dbReference>
<evidence type="ECO:0000313" key="6">
    <source>
        <dbReference type="Proteomes" id="UP000244064"/>
    </source>
</evidence>
<evidence type="ECO:0000256" key="3">
    <source>
        <dbReference type="ARBA" id="ARBA00022729"/>
    </source>
</evidence>
<feature type="signal peptide" evidence="4">
    <location>
        <begin position="1"/>
        <end position="23"/>
    </location>
</feature>
<dbReference type="InterPro" id="IPR023614">
    <property type="entry name" value="Porin_dom_sf"/>
</dbReference>
<keyword evidence="3 4" id="KW-0732">Signal</keyword>
<dbReference type="OrthoDB" id="6759120at2"/>
<proteinExistence type="inferred from homology"/>
<dbReference type="PANTHER" id="PTHR34596">
    <property type="entry name" value="CHITOPORIN"/>
    <property type="match status" value="1"/>
</dbReference>
<evidence type="ECO:0000256" key="2">
    <source>
        <dbReference type="ARBA" id="ARBA00022448"/>
    </source>
</evidence>
<protein>
    <submittedName>
        <fullName evidence="5">Outer membrane porin, OprD family</fullName>
    </submittedName>
</protein>
<feature type="chain" id="PRO_5015518131" evidence="4">
    <location>
        <begin position="24"/>
        <end position="431"/>
    </location>
</feature>
<gene>
    <name evidence="5" type="ORF">DBO85_18600</name>
</gene>
<dbReference type="GO" id="GO:0015288">
    <property type="term" value="F:porin activity"/>
    <property type="evidence" value="ECO:0007669"/>
    <property type="project" value="TreeGrafter"/>
</dbReference>
<organism evidence="5 6">
    <name type="scientific">Pseudomonas mangrovi</name>
    <dbReference type="NCBI Taxonomy" id="2161748"/>
    <lineage>
        <taxon>Bacteria</taxon>
        <taxon>Pseudomonadati</taxon>
        <taxon>Pseudomonadota</taxon>
        <taxon>Gammaproteobacteria</taxon>
        <taxon>Pseudomonadales</taxon>
        <taxon>Pseudomonadaceae</taxon>
        <taxon>Pseudomonas</taxon>
    </lineage>
</organism>
<dbReference type="PANTHER" id="PTHR34596:SF2">
    <property type="entry name" value="CHITOPORIN"/>
    <property type="match status" value="1"/>
</dbReference>
<evidence type="ECO:0000256" key="4">
    <source>
        <dbReference type="SAM" id="SignalP"/>
    </source>
</evidence>
<keyword evidence="2" id="KW-0813">Transport</keyword>
<name>A0A2T5P4U6_9PSED</name>
<dbReference type="EMBL" id="QASN01000022">
    <property type="protein sequence ID" value="PTU72763.1"/>
    <property type="molecule type" value="Genomic_DNA"/>
</dbReference>
<dbReference type="InterPro" id="IPR005318">
    <property type="entry name" value="OM_porin_bac"/>
</dbReference>
<dbReference type="Gene3D" id="2.40.160.10">
    <property type="entry name" value="Porin"/>
    <property type="match status" value="1"/>
</dbReference>
<accession>A0A2T5P4U6</accession>
<sequence>MHTIQWSALALAVAATASPLAMASQQSESKGFVDDSTLQLFNRALYMNREHKNGADSTTDGYSTRRNGYSEETGLGLRLLFESGFTQGTVGVGVDAHSLTSVKLDSGKGRAGLGLFSTDSDGRPEPTQSEVGGALKLRLSNTVLKHGNQIVDMPVLSSDDTRLLPEVATGTLLTMQEIENLEVVAGRFTALSSKAGSGRDSASFEDINGNQANLKSINLGGVSYAFSDDLQASVFASRVEDTFSKRYINLNYSLADLELDLNAYRTKDTGRSLAGEIDNTIWSLGATYNMGAHALGVAYQRSSGKTGYVYGIDGAGAVYLGNSVQISDFDSEDERSWQVRYDLDMKDYGVPGLSFMTRYVRGTDINWEDTSDGKETEWNLESAYVVQSGQAKDLTLRLRYAAYRANGVHNANYAQDMNDLRVFVEYPLNFL</sequence>
<comment type="caution">
    <text evidence="5">The sequence shown here is derived from an EMBL/GenBank/DDBJ whole genome shotgun (WGS) entry which is preliminary data.</text>
</comment>
<comment type="similarity">
    <text evidence="1">Belongs to the outer membrane porin (Opr) (TC 1.B.25) family.</text>
</comment>
<dbReference type="AlphaFoldDB" id="A0A2T5P4U6"/>
<evidence type="ECO:0000256" key="1">
    <source>
        <dbReference type="ARBA" id="ARBA00009075"/>
    </source>
</evidence>